<sequence length="205" mass="22636">MELGATRRLAVKKFFTLFVFLFFAPAFAEISSLNDSENAIVSDENKIFLGFEANNILLLEDGSLYFSFHGGVKIHPQFRLGMYAATVANDVNTKEHGKKISIDYNSLGILAEYKPLQIGNFSLSIPVTAGAGFTSINTKGEEHSKAKDGYFVADAALHFNYQINPSIEIGIGGGYRVFLGISEDDFENSDFNTPFGAFFINWGER</sequence>
<dbReference type="InterPro" id="IPR011250">
    <property type="entry name" value="OMP/PagP_B-barrel"/>
</dbReference>
<protein>
    <recommendedName>
        <fullName evidence="4">Outer membrane protein beta-barrel domain-containing protein</fullName>
    </recommendedName>
</protein>
<evidence type="ECO:0000313" key="3">
    <source>
        <dbReference type="Proteomes" id="UP000245523"/>
    </source>
</evidence>
<evidence type="ECO:0000313" key="2">
    <source>
        <dbReference type="EMBL" id="PWL04149.1"/>
    </source>
</evidence>
<keyword evidence="1" id="KW-0732">Signal</keyword>
<accession>A0ABX5LNY6</accession>
<organism evidence="2 3">
    <name type="scientific">Hallerella porci</name>
    <dbReference type="NCBI Taxonomy" id="1945871"/>
    <lineage>
        <taxon>Bacteria</taxon>
        <taxon>Pseudomonadati</taxon>
        <taxon>Fibrobacterota</taxon>
        <taxon>Fibrobacteria</taxon>
        <taxon>Fibrobacterales</taxon>
        <taxon>Fibrobacteraceae</taxon>
        <taxon>Hallerella</taxon>
    </lineage>
</organism>
<dbReference type="EMBL" id="QGHD01000001">
    <property type="protein sequence ID" value="PWL04149.1"/>
    <property type="molecule type" value="Genomic_DNA"/>
</dbReference>
<feature type="signal peptide" evidence="1">
    <location>
        <begin position="1"/>
        <end position="28"/>
    </location>
</feature>
<comment type="caution">
    <text evidence="2">The sequence shown here is derived from an EMBL/GenBank/DDBJ whole genome shotgun (WGS) entry which is preliminary data.</text>
</comment>
<evidence type="ECO:0000256" key="1">
    <source>
        <dbReference type="SAM" id="SignalP"/>
    </source>
</evidence>
<dbReference type="SUPFAM" id="SSF56925">
    <property type="entry name" value="OMPA-like"/>
    <property type="match status" value="1"/>
</dbReference>
<gene>
    <name evidence="2" type="ORF">B0H50_101161</name>
</gene>
<dbReference type="Gene3D" id="2.40.160.20">
    <property type="match status" value="1"/>
</dbReference>
<keyword evidence="3" id="KW-1185">Reference proteome</keyword>
<name>A0ABX5LNY6_9BACT</name>
<feature type="chain" id="PRO_5045225828" description="Outer membrane protein beta-barrel domain-containing protein" evidence="1">
    <location>
        <begin position="29"/>
        <end position="205"/>
    </location>
</feature>
<proteinExistence type="predicted"/>
<reference evidence="2 3" key="1">
    <citation type="submission" date="2018-05" db="EMBL/GenBank/DDBJ databases">
        <title>Animal gut microbial communities from fecal samples from Wisconsin, USA.</title>
        <authorList>
            <person name="Neumann A."/>
        </authorList>
    </citation>
    <scope>NUCLEOTIDE SEQUENCE [LARGE SCALE GENOMIC DNA]</scope>
    <source>
        <strain evidence="2 3">UWS4</strain>
    </source>
</reference>
<evidence type="ECO:0008006" key="4">
    <source>
        <dbReference type="Google" id="ProtNLM"/>
    </source>
</evidence>
<dbReference type="Proteomes" id="UP000245523">
    <property type="component" value="Unassembled WGS sequence"/>
</dbReference>